<dbReference type="AlphaFoldDB" id="A0A316YX56"/>
<dbReference type="GO" id="GO:0046872">
    <property type="term" value="F:metal ion binding"/>
    <property type="evidence" value="ECO:0007669"/>
    <property type="project" value="UniProtKB-KW"/>
</dbReference>
<keyword evidence="5" id="KW-0496">Mitochondrion</keyword>
<dbReference type="Pfam" id="PF13489">
    <property type="entry name" value="Methyltransf_23"/>
    <property type="match status" value="1"/>
</dbReference>
<dbReference type="CDD" id="cd02440">
    <property type="entry name" value="AdoMet_MTases"/>
    <property type="match status" value="1"/>
</dbReference>
<evidence type="ECO:0000256" key="2">
    <source>
        <dbReference type="ARBA" id="ARBA00022679"/>
    </source>
</evidence>
<protein>
    <recommendedName>
        <fullName evidence="5">Ubiquinone biosynthesis O-methyltransferase, mitochondrial</fullName>
    </recommendedName>
    <alternativeName>
        <fullName evidence="5">3-demethylubiquinol 3-O-methyltransferase</fullName>
        <ecNumber evidence="5">2.1.1.64</ecNumber>
    </alternativeName>
    <alternativeName>
        <fullName evidence="5">3-demethylubiquinone 3-O-methyltransferase</fullName>
        <ecNumber evidence="5">2.1.1.-</ecNumber>
    </alternativeName>
    <alternativeName>
        <fullName evidence="5">Polyprenyldihydroxybenzoate methyltransferase</fullName>
        <ecNumber evidence="5">2.1.1.114</ecNumber>
    </alternativeName>
</protein>
<evidence type="ECO:0000313" key="7">
    <source>
        <dbReference type="Proteomes" id="UP000245768"/>
    </source>
</evidence>
<dbReference type="EC" id="2.1.1.64" evidence="5"/>
<dbReference type="OrthoDB" id="3265906at2759"/>
<comment type="pathway">
    <text evidence="5">Cofactor biosynthesis; ubiquinone biosynthesis.</text>
</comment>
<feature type="binding site" evidence="5">
    <location>
        <position position="45"/>
    </location>
    <ligand>
        <name>S-adenosyl-L-methionine</name>
        <dbReference type="ChEBI" id="CHEBI:59789"/>
    </ligand>
</feature>
<dbReference type="GO" id="GO:0120537">
    <property type="term" value="F:3-demethylubiquinone 3-O-methyltransferase activity"/>
    <property type="evidence" value="ECO:0007669"/>
    <property type="project" value="RHEA"/>
</dbReference>
<comment type="function">
    <text evidence="5">O-methyltransferase required for two non-consecutive steps during ubiquinone biosynthesis. Catalyzes the 2 O-methylation of 3,4-dihydroxy-5-(all-trans-polyprenyl)benzoic acid into 4-hydroxy-3-methoxy-5-(all-trans-polyprenyl)benzoic acid. Also catalyzes the last step of ubiquinone biosynthesis by mediating methylation of 3-demethylubiquinone into ubiquinone. Also able to mediate the methylation of 3-demethylubiquinol into ubiquinol.</text>
</comment>
<gene>
    <name evidence="5" type="primary">COQ3</name>
    <name evidence="6" type="ORF">FA10DRAFT_226073</name>
</gene>
<name>A0A316YX56_9BASI</name>
<dbReference type="PANTHER" id="PTHR43464:SF19">
    <property type="entry name" value="UBIQUINONE BIOSYNTHESIS O-METHYLTRANSFERASE, MITOCHONDRIAL"/>
    <property type="match status" value="1"/>
</dbReference>
<dbReference type="Proteomes" id="UP000245768">
    <property type="component" value="Unassembled WGS sequence"/>
</dbReference>
<evidence type="ECO:0000313" key="6">
    <source>
        <dbReference type="EMBL" id="PWN94027.1"/>
    </source>
</evidence>
<feature type="binding site" evidence="5">
    <location>
        <position position="98"/>
    </location>
    <ligand>
        <name>S-adenosyl-L-methionine</name>
        <dbReference type="ChEBI" id="CHEBI:59789"/>
    </ligand>
</feature>
<accession>A0A316YX56</accession>
<evidence type="ECO:0000256" key="3">
    <source>
        <dbReference type="ARBA" id="ARBA00022688"/>
    </source>
</evidence>
<comment type="cofactor">
    <cofactor evidence="5">
        <name>Mg(2+)</name>
        <dbReference type="ChEBI" id="CHEBI:18420"/>
    </cofactor>
</comment>
<dbReference type="SUPFAM" id="SSF53335">
    <property type="entry name" value="S-adenosyl-L-methionine-dependent methyltransferases"/>
    <property type="match status" value="1"/>
</dbReference>
<keyword evidence="3 5" id="KW-0831">Ubiquinone biosynthesis</keyword>
<comment type="subunit">
    <text evidence="5">Component of a multi-subunit COQ enzyme complex, composed of at least COQ3, COQ4, COQ5, COQ6, COQ7 and COQ9.</text>
</comment>
<dbReference type="GO" id="GO:0031314">
    <property type="term" value="C:extrinsic component of mitochondrial inner membrane"/>
    <property type="evidence" value="ECO:0007669"/>
    <property type="project" value="UniProtKB-UniRule"/>
</dbReference>
<feature type="binding site" evidence="5">
    <location>
        <position position="175"/>
    </location>
    <ligand>
        <name>Mg(2+)</name>
        <dbReference type="ChEBI" id="CHEBI:18420"/>
    </ligand>
</feature>
<feature type="binding site" evidence="5">
    <location>
        <position position="176"/>
    </location>
    <ligand>
        <name>Mg(2+)</name>
        <dbReference type="ChEBI" id="CHEBI:18420"/>
    </ligand>
</feature>
<feature type="binding site" evidence="5">
    <location>
        <position position="171"/>
    </location>
    <ligand>
        <name>S-adenosyl-L-methionine</name>
        <dbReference type="ChEBI" id="CHEBI:59789"/>
    </ligand>
</feature>
<keyword evidence="1 5" id="KW-0489">Methyltransferase</keyword>
<feature type="binding site" evidence="5">
    <location>
        <position position="119"/>
    </location>
    <ligand>
        <name>S-adenosyl-L-methionine</name>
        <dbReference type="ChEBI" id="CHEBI:59789"/>
    </ligand>
</feature>
<dbReference type="NCBIfam" id="TIGR01983">
    <property type="entry name" value="UbiG"/>
    <property type="match status" value="1"/>
</dbReference>
<dbReference type="GO" id="GO:0032259">
    <property type="term" value="P:methylation"/>
    <property type="evidence" value="ECO:0007669"/>
    <property type="project" value="UniProtKB-KW"/>
</dbReference>
<dbReference type="STRING" id="215250.A0A316YX56"/>
<proteinExistence type="inferred from homology"/>
<evidence type="ECO:0000256" key="1">
    <source>
        <dbReference type="ARBA" id="ARBA00022603"/>
    </source>
</evidence>
<evidence type="ECO:0000256" key="4">
    <source>
        <dbReference type="ARBA" id="ARBA00022691"/>
    </source>
</evidence>
<dbReference type="Gene3D" id="3.40.50.150">
    <property type="entry name" value="Vaccinia Virus protein VP39"/>
    <property type="match status" value="1"/>
</dbReference>
<keyword evidence="5" id="KW-0999">Mitochondrion inner membrane</keyword>
<keyword evidence="5" id="KW-0472">Membrane</keyword>
<keyword evidence="5" id="KW-0479">Metal-binding</keyword>
<dbReference type="EC" id="2.1.1.114" evidence="5"/>
<dbReference type="FunCoup" id="A0A316YX56">
    <property type="interactions" value="258"/>
</dbReference>
<reference evidence="6 7" key="1">
    <citation type="journal article" date="2018" name="Mol. Biol. Evol.">
        <title>Broad Genomic Sampling Reveals a Smut Pathogenic Ancestry of the Fungal Clade Ustilaginomycotina.</title>
        <authorList>
            <person name="Kijpornyongpan T."/>
            <person name="Mondo S.J."/>
            <person name="Barry K."/>
            <person name="Sandor L."/>
            <person name="Lee J."/>
            <person name="Lipzen A."/>
            <person name="Pangilinan J."/>
            <person name="LaButti K."/>
            <person name="Hainaut M."/>
            <person name="Henrissat B."/>
            <person name="Grigoriev I.V."/>
            <person name="Spatafora J.W."/>
            <person name="Aime M.C."/>
        </authorList>
    </citation>
    <scope>NUCLEOTIDE SEQUENCE [LARGE SCALE GENOMIC DNA]</scope>
    <source>
        <strain evidence="6 7">MCA 4198</strain>
    </source>
</reference>
<dbReference type="InParanoid" id="A0A316YX56"/>
<dbReference type="InterPro" id="IPR029063">
    <property type="entry name" value="SAM-dependent_MTases_sf"/>
</dbReference>
<keyword evidence="2 5" id="KW-0808">Transferase</keyword>
<evidence type="ECO:0000256" key="5">
    <source>
        <dbReference type="HAMAP-Rule" id="MF_03190"/>
    </source>
</evidence>
<dbReference type="PANTHER" id="PTHR43464">
    <property type="entry name" value="METHYLTRANSFERASE"/>
    <property type="match status" value="1"/>
</dbReference>
<keyword evidence="7" id="KW-1185">Reference proteome</keyword>
<sequence>MLATSTSSSPSTMDAENVAHFSRLSSQWWDEKGEFALLHAMNPVRLDFMRAKMQEVGEWDETRELLLARERGDREMQVQRKWEQGGKWLQGLNTLDVGCGGGLLSESLARLGANVTGIDASPENVTIAKLHAQHDPSFSKGTPRYENIMAEDLLARRRKQNEEGFDVVCAMEVVEHVKEPALFLETLADLLKPGGHLFMSTIARTPLSYFLTILMAEQVLRLVTPGTHNHAQYINPSELVDFFSTKVPWIGQTQTQSQPARIQYETRGVAYLPWKAGWELAPRGSGRYGSELANYFFWVRKPLAVT</sequence>
<comment type="catalytic activity">
    <reaction evidence="5">
        <text>a 3,4-dihydroxy-5-(all-trans-polyprenyl)benzoate + S-adenosyl-L-methionine = a 4-hydroxy-3-methoxy-5-(all-trans-polyprenyl)benzoate + S-adenosyl-L-homocysteine + H(+)</text>
        <dbReference type="Rhea" id="RHEA:44452"/>
        <dbReference type="Rhea" id="RHEA-COMP:10930"/>
        <dbReference type="Rhea" id="RHEA-COMP:10931"/>
        <dbReference type="ChEBI" id="CHEBI:15378"/>
        <dbReference type="ChEBI" id="CHEBI:57856"/>
        <dbReference type="ChEBI" id="CHEBI:59789"/>
        <dbReference type="ChEBI" id="CHEBI:64694"/>
        <dbReference type="ChEBI" id="CHEBI:84443"/>
        <dbReference type="EC" id="2.1.1.114"/>
    </reaction>
</comment>
<dbReference type="UniPathway" id="UPA00232"/>
<keyword evidence="4 5" id="KW-0949">S-adenosyl-L-methionine</keyword>
<organism evidence="6 7">
    <name type="scientific">Acaromyces ingoldii</name>
    <dbReference type="NCBI Taxonomy" id="215250"/>
    <lineage>
        <taxon>Eukaryota</taxon>
        <taxon>Fungi</taxon>
        <taxon>Dikarya</taxon>
        <taxon>Basidiomycota</taxon>
        <taxon>Ustilaginomycotina</taxon>
        <taxon>Exobasidiomycetes</taxon>
        <taxon>Exobasidiales</taxon>
        <taxon>Cryptobasidiaceae</taxon>
        <taxon>Acaromyces</taxon>
    </lineage>
</organism>
<feature type="binding site" evidence="5">
    <location>
        <position position="172"/>
    </location>
    <ligand>
        <name>Mg(2+)</name>
        <dbReference type="ChEBI" id="CHEBI:18420"/>
    </ligand>
</feature>
<comment type="similarity">
    <text evidence="5">Belongs to the class I-like SAM-binding methyltransferase superfamily. UbiG/COQ3 family.</text>
</comment>
<comment type="catalytic activity">
    <reaction evidence="5">
        <text>a 3-demethylubiquinone + S-adenosyl-L-methionine = a ubiquinone + S-adenosyl-L-homocysteine</text>
        <dbReference type="Rhea" id="RHEA:81215"/>
        <dbReference type="Rhea" id="RHEA-COMP:9565"/>
        <dbReference type="Rhea" id="RHEA-COMP:19654"/>
        <dbReference type="ChEBI" id="CHEBI:16389"/>
        <dbReference type="ChEBI" id="CHEBI:57856"/>
        <dbReference type="ChEBI" id="CHEBI:59789"/>
        <dbReference type="ChEBI" id="CHEBI:231825"/>
    </reaction>
</comment>
<dbReference type="InterPro" id="IPR010233">
    <property type="entry name" value="UbiG_MeTrfase"/>
</dbReference>
<comment type="subcellular location">
    <subcellularLocation>
        <location evidence="5">Mitochondrion inner membrane</location>
        <topology evidence="5">Peripheral membrane protein</topology>
        <orientation evidence="5">Matrix side</orientation>
    </subcellularLocation>
</comment>
<keyword evidence="6" id="KW-0830">Ubiquinone</keyword>
<dbReference type="GO" id="GO:0010420">
    <property type="term" value="F:polyprenyldihydroxybenzoate methyltransferase activity"/>
    <property type="evidence" value="ECO:0007669"/>
    <property type="project" value="UniProtKB-UniRule"/>
</dbReference>
<dbReference type="EMBL" id="KZ819634">
    <property type="protein sequence ID" value="PWN94027.1"/>
    <property type="molecule type" value="Genomic_DNA"/>
</dbReference>
<keyword evidence="5" id="KW-0460">Magnesium</keyword>
<dbReference type="GO" id="GO:0061542">
    <property type="term" value="F:3-demethylubiquinol 3-O-methyltransferase activity"/>
    <property type="evidence" value="ECO:0007669"/>
    <property type="project" value="UniProtKB-UniRule"/>
</dbReference>
<dbReference type="EC" id="2.1.1.-" evidence="5"/>
<comment type="catalytic activity">
    <reaction evidence="5">
        <text>a 3-demethylubiquinol + S-adenosyl-L-methionine = a ubiquinol + S-adenosyl-L-homocysteine + H(+)</text>
        <dbReference type="Rhea" id="RHEA:44380"/>
        <dbReference type="Rhea" id="RHEA-COMP:9566"/>
        <dbReference type="Rhea" id="RHEA-COMP:10914"/>
        <dbReference type="ChEBI" id="CHEBI:15378"/>
        <dbReference type="ChEBI" id="CHEBI:17976"/>
        <dbReference type="ChEBI" id="CHEBI:57856"/>
        <dbReference type="ChEBI" id="CHEBI:59789"/>
        <dbReference type="ChEBI" id="CHEBI:84422"/>
        <dbReference type="EC" id="2.1.1.64"/>
    </reaction>
</comment>
<dbReference type="HAMAP" id="MF_00472">
    <property type="entry name" value="UbiG"/>
    <property type="match status" value="1"/>
</dbReference>